<dbReference type="PANTHER" id="PTHR43464:SF78">
    <property type="entry name" value="SLR1117 PROTEIN"/>
    <property type="match status" value="1"/>
</dbReference>
<name>A0A450V9V3_9GAMM</name>
<dbReference type="GO" id="GO:0032259">
    <property type="term" value="P:methylation"/>
    <property type="evidence" value="ECO:0007669"/>
    <property type="project" value="UniProtKB-KW"/>
</dbReference>
<reference evidence="3" key="1">
    <citation type="submission" date="2019-02" db="EMBL/GenBank/DDBJ databases">
        <authorList>
            <person name="Gruber-Vodicka R. H."/>
            <person name="Seah K. B. B."/>
        </authorList>
    </citation>
    <scope>NUCLEOTIDE SEQUENCE</scope>
    <source>
        <strain evidence="4">BECK_SA2B12</strain>
        <strain evidence="3">BECK_SA2B15</strain>
        <strain evidence="2">BECK_SA2B20</strain>
    </source>
</reference>
<keyword evidence="3" id="KW-0489">Methyltransferase</keyword>
<protein>
    <submittedName>
        <fullName evidence="3">Methyltransferase domain-containing protein</fullName>
    </submittedName>
</protein>
<dbReference type="AlphaFoldDB" id="A0A450V9V3"/>
<dbReference type="EMBL" id="CAADFJ010000232">
    <property type="protein sequence ID" value="VFK05043.1"/>
    <property type="molecule type" value="Genomic_DNA"/>
</dbReference>
<evidence type="ECO:0000259" key="1">
    <source>
        <dbReference type="Pfam" id="PF13649"/>
    </source>
</evidence>
<dbReference type="PANTHER" id="PTHR43464">
    <property type="entry name" value="METHYLTRANSFERASE"/>
    <property type="match status" value="1"/>
</dbReference>
<evidence type="ECO:0000313" key="4">
    <source>
        <dbReference type="EMBL" id="VFK05043.1"/>
    </source>
</evidence>
<dbReference type="SUPFAM" id="SSF53335">
    <property type="entry name" value="S-adenosyl-L-methionine-dependent methyltransferases"/>
    <property type="match status" value="1"/>
</dbReference>
<sequence>MLELIHEVFDPLPRQGPGDDGSTRRALECMTGLPERPRILDIGCGSGAQTAALARLTRGEITALDNHAPYFEVVRARAAQAKAADRVRCVEGDMAALDFDEGAFDAIWSEGAIYTMGFEKGLREWCRLLRPRGYLAVTEISWLRDDPSEKSVRFFESEYPAMTDVATNRAMVEACGYQLVEQFTLPESSWWDDFYHPLEKRVRLLRAERAGDLEMQQFLDSVQEEIELYRRHSEDYGYVFFVARWRD</sequence>
<organism evidence="3">
    <name type="scientific">Candidatus Kentrum eta</name>
    <dbReference type="NCBI Taxonomy" id="2126337"/>
    <lineage>
        <taxon>Bacteria</taxon>
        <taxon>Pseudomonadati</taxon>
        <taxon>Pseudomonadota</taxon>
        <taxon>Gammaproteobacteria</taxon>
        <taxon>Candidatus Kentrum</taxon>
    </lineage>
</organism>
<dbReference type="GO" id="GO:0008168">
    <property type="term" value="F:methyltransferase activity"/>
    <property type="evidence" value="ECO:0007669"/>
    <property type="project" value="UniProtKB-KW"/>
</dbReference>
<keyword evidence="3" id="KW-0808">Transferase</keyword>
<dbReference type="Gene3D" id="3.40.50.150">
    <property type="entry name" value="Vaccinia Virus protein VP39"/>
    <property type="match status" value="1"/>
</dbReference>
<evidence type="ECO:0000313" key="3">
    <source>
        <dbReference type="EMBL" id="VFK01507.1"/>
    </source>
</evidence>
<dbReference type="InterPro" id="IPR029063">
    <property type="entry name" value="SAM-dependent_MTases_sf"/>
</dbReference>
<evidence type="ECO:0000313" key="2">
    <source>
        <dbReference type="EMBL" id="VFK01468.1"/>
    </source>
</evidence>
<dbReference type="EMBL" id="CAADFG010000230">
    <property type="protein sequence ID" value="VFK01507.1"/>
    <property type="molecule type" value="Genomic_DNA"/>
</dbReference>
<dbReference type="InterPro" id="IPR041698">
    <property type="entry name" value="Methyltransf_25"/>
</dbReference>
<feature type="domain" description="Methyltransferase" evidence="1">
    <location>
        <begin position="39"/>
        <end position="133"/>
    </location>
</feature>
<dbReference type="CDD" id="cd02440">
    <property type="entry name" value="AdoMet_MTases"/>
    <property type="match status" value="1"/>
</dbReference>
<gene>
    <name evidence="3" type="ORF">BECKH772A_GA0070896_102303</name>
    <name evidence="2" type="ORF">BECKH772B_GA0070898_102343</name>
    <name evidence="4" type="ORF">BECKH772C_GA0070978_102323</name>
</gene>
<proteinExistence type="predicted"/>
<accession>A0A450V9V3</accession>
<dbReference type="EMBL" id="CAADFI010000234">
    <property type="protein sequence ID" value="VFK01468.1"/>
    <property type="molecule type" value="Genomic_DNA"/>
</dbReference>
<dbReference type="Pfam" id="PF13649">
    <property type="entry name" value="Methyltransf_25"/>
    <property type="match status" value="1"/>
</dbReference>